<dbReference type="EMBL" id="OD012520">
    <property type="protein sequence ID" value="CAD7417021.1"/>
    <property type="molecule type" value="Genomic_DNA"/>
</dbReference>
<reference evidence="2" key="1">
    <citation type="submission" date="2020-11" db="EMBL/GenBank/DDBJ databases">
        <authorList>
            <person name="Tran Van P."/>
        </authorList>
    </citation>
    <scope>NUCLEOTIDE SEQUENCE</scope>
</reference>
<feature type="domain" description="RNA polymerase II elongation factor ELL N-terminal" evidence="1">
    <location>
        <begin position="9"/>
        <end position="48"/>
    </location>
</feature>
<dbReference type="AlphaFoldDB" id="A0A7R9DLN7"/>
<evidence type="ECO:0000259" key="1">
    <source>
        <dbReference type="Pfam" id="PF10390"/>
    </source>
</evidence>
<gene>
    <name evidence="2" type="ORF">TPSB3V08_LOCUS11467</name>
</gene>
<name>A0A7R9DLN7_TIMPO</name>
<evidence type="ECO:0000313" key="2">
    <source>
        <dbReference type="EMBL" id="CAD7417021.1"/>
    </source>
</evidence>
<proteinExistence type="predicted"/>
<protein>
    <recommendedName>
        <fullName evidence="1">RNA polymerase II elongation factor ELL N-terminal domain-containing protein</fullName>
    </recommendedName>
</protein>
<accession>A0A7R9DLN7</accession>
<dbReference type="InterPro" id="IPR019464">
    <property type="entry name" value="ELL_N"/>
</dbReference>
<dbReference type="Pfam" id="PF10390">
    <property type="entry name" value="ELL"/>
    <property type="match status" value="1"/>
</dbReference>
<dbReference type="GO" id="GO:0006368">
    <property type="term" value="P:transcription elongation by RNA polymerase II"/>
    <property type="evidence" value="ECO:0007669"/>
    <property type="project" value="InterPro"/>
</dbReference>
<dbReference type="GO" id="GO:0008023">
    <property type="term" value="C:transcription elongation factor complex"/>
    <property type="evidence" value="ECO:0007669"/>
    <property type="project" value="InterPro"/>
</dbReference>
<organism evidence="2">
    <name type="scientific">Timema poppense</name>
    <name type="common">Walking stick</name>
    <dbReference type="NCBI Taxonomy" id="170557"/>
    <lineage>
        <taxon>Eukaryota</taxon>
        <taxon>Metazoa</taxon>
        <taxon>Ecdysozoa</taxon>
        <taxon>Arthropoda</taxon>
        <taxon>Hexapoda</taxon>
        <taxon>Insecta</taxon>
        <taxon>Pterygota</taxon>
        <taxon>Neoptera</taxon>
        <taxon>Polyneoptera</taxon>
        <taxon>Phasmatodea</taxon>
        <taxon>Timematodea</taxon>
        <taxon>Timematoidea</taxon>
        <taxon>Timematidae</taxon>
        <taxon>Timema</taxon>
    </lineage>
</organism>
<sequence length="92" mass="10179">MAALVEGIQYALSSQGNCDDNRALVFVKLTDSAHRAIEDLLKNKSLSSLATTQTPTKRPLSYKSLVLGTVECRYTRSFQELSRLPAPLDVHK</sequence>